<name>A0A2S1SDW7_9FLAO</name>
<dbReference type="PROSITE" id="PS51257">
    <property type="entry name" value="PROKAR_LIPOPROTEIN"/>
    <property type="match status" value="1"/>
</dbReference>
<dbReference type="KEGG" id="fpal:HYN49_00900"/>
<keyword evidence="3" id="KW-1185">Reference proteome</keyword>
<dbReference type="RefSeq" id="WP_108902363.1">
    <property type="nucleotide sequence ID" value="NZ_CP029187.1"/>
</dbReference>
<dbReference type="EMBL" id="CP029187">
    <property type="protein sequence ID" value="AWI24564.1"/>
    <property type="molecule type" value="Genomic_DNA"/>
</dbReference>
<keyword evidence="1" id="KW-0732">Signal</keyword>
<evidence type="ECO:0000256" key="1">
    <source>
        <dbReference type="SAM" id="SignalP"/>
    </source>
</evidence>
<dbReference type="Proteomes" id="UP000244937">
    <property type="component" value="Chromosome"/>
</dbReference>
<dbReference type="InterPro" id="IPR046219">
    <property type="entry name" value="DUF6252"/>
</dbReference>
<proteinExistence type="predicted"/>
<protein>
    <submittedName>
        <fullName evidence="2">Uncharacterized protein</fullName>
    </submittedName>
</protein>
<accession>A0A2S1SDW7</accession>
<reference evidence="2 3" key="1">
    <citation type="submission" date="2018-05" db="EMBL/GenBank/DDBJ databases">
        <title>Genome sequencing of Flavobacterium sp. HYN0049.</title>
        <authorList>
            <person name="Yi H."/>
            <person name="Baek C."/>
        </authorList>
    </citation>
    <scope>NUCLEOTIDE SEQUENCE [LARGE SCALE GENOMIC DNA]</scope>
    <source>
        <strain evidence="2 3">HYN0049</strain>
    </source>
</reference>
<feature type="chain" id="PRO_5015639675" evidence="1">
    <location>
        <begin position="27"/>
        <end position="171"/>
    </location>
</feature>
<dbReference type="AlphaFoldDB" id="A0A2S1SDW7"/>
<sequence length="171" mass="17068">MKTLKMISKMSLIAVMFLALSCSSDSDGGGGGTASVGTITAKVGGSSFTSMTQGTQVSQITAGGTTTITMLGADASGKAISLTLHGVSATGTYQIGGENLISIIGSYVDTNIQNPQASVTYVAPTEGNAVMGSITVSELTDAKIVGTFNFTGTSDAGATKAITNGAFNLEF</sequence>
<dbReference type="OrthoDB" id="1364598at2"/>
<gene>
    <name evidence="2" type="ORF">HYN49_00900</name>
</gene>
<feature type="signal peptide" evidence="1">
    <location>
        <begin position="1"/>
        <end position="26"/>
    </location>
</feature>
<evidence type="ECO:0000313" key="2">
    <source>
        <dbReference type="EMBL" id="AWI24564.1"/>
    </source>
</evidence>
<organism evidence="2 3">
    <name type="scientific">Flavobacterium pallidum</name>
    <dbReference type="NCBI Taxonomy" id="2172098"/>
    <lineage>
        <taxon>Bacteria</taxon>
        <taxon>Pseudomonadati</taxon>
        <taxon>Bacteroidota</taxon>
        <taxon>Flavobacteriia</taxon>
        <taxon>Flavobacteriales</taxon>
        <taxon>Flavobacteriaceae</taxon>
        <taxon>Flavobacterium</taxon>
    </lineage>
</organism>
<dbReference type="Pfam" id="PF19765">
    <property type="entry name" value="DUF6252"/>
    <property type="match status" value="1"/>
</dbReference>
<evidence type="ECO:0000313" key="3">
    <source>
        <dbReference type="Proteomes" id="UP000244937"/>
    </source>
</evidence>